<dbReference type="Gene3D" id="3.30.2280.10">
    <property type="entry name" value="Hypothetical protein (hspc210)"/>
    <property type="match status" value="1"/>
</dbReference>
<comment type="caution">
    <text evidence="2">The sequence shown here is derived from an EMBL/GenBank/DDBJ whole genome shotgun (WGS) entry which is preliminary data.</text>
</comment>
<dbReference type="InterPro" id="IPR023231">
    <property type="entry name" value="GSKIP_dom_sf"/>
</dbReference>
<dbReference type="InterPro" id="IPR007967">
    <property type="entry name" value="GSKIP_dom"/>
</dbReference>
<name>A0A1R1PC24_ZANCU</name>
<gene>
    <name evidence="2" type="ORF">AX774_g8118</name>
</gene>
<organism evidence="2 3">
    <name type="scientific">Zancudomyces culisetae</name>
    <name type="common">Gut fungus</name>
    <name type="synonym">Smittium culisetae</name>
    <dbReference type="NCBI Taxonomy" id="1213189"/>
    <lineage>
        <taxon>Eukaryota</taxon>
        <taxon>Fungi</taxon>
        <taxon>Fungi incertae sedis</taxon>
        <taxon>Zoopagomycota</taxon>
        <taxon>Kickxellomycotina</taxon>
        <taxon>Harpellomycetes</taxon>
        <taxon>Harpellales</taxon>
        <taxon>Legeriomycetaceae</taxon>
        <taxon>Zancudomyces</taxon>
    </lineage>
</organism>
<dbReference type="Proteomes" id="UP000188320">
    <property type="component" value="Unassembled WGS sequence"/>
</dbReference>
<dbReference type="SUPFAM" id="SSF103107">
    <property type="entry name" value="Hypothetical protein c14orf129, hspc210"/>
    <property type="match status" value="1"/>
</dbReference>
<sequence>MDLDHEFSLLMAEHAFGLTSYQILERLYSPPSTHNGDNTVSKLISFTVELLEGTILTIEMTNNKFKVIKSTDLSLDMPKSYDDFSALLIDNSHLYQQKMNSMISDRLFQHLNTL</sequence>
<evidence type="ECO:0000313" key="2">
    <source>
        <dbReference type="EMBL" id="OMH78491.1"/>
    </source>
</evidence>
<protein>
    <recommendedName>
        <fullName evidence="1">GSKIP domain-containing protein</fullName>
    </recommendedName>
</protein>
<keyword evidence="3" id="KW-1185">Reference proteome</keyword>
<evidence type="ECO:0000313" key="3">
    <source>
        <dbReference type="Proteomes" id="UP000188320"/>
    </source>
</evidence>
<reference evidence="3" key="1">
    <citation type="submission" date="2017-01" db="EMBL/GenBank/DDBJ databases">
        <authorList>
            <person name="Wang Y."/>
            <person name="White M."/>
            <person name="Kvist S."/>
            <person name="Moncalvo J.-M."/>
        </authorList>
    </citation>
    <scope>NUCLEOTIDE SEQUENCE [LARGE SCALE GENOMIC DNA]</scope>
    <source>
        <strain evidence="3">COL-18-3</strain>
    </source>
</reference>
<dbReference type="Pfam" id="PF05303">
    <property type="entry name" value="GSKIP_dom"/>
    <property type="match status" value="1"/>
</dbReference>
<dbReference type="AlphaFoldDB" id="A0A1R1PC24"/>
<accession>A0A1R1PC24</accession>
<evidence type="ECO:0000259" key="1">
    <source>
        <dbReference type="Pfam" id="PF05303"/>
    </source>
</evidence>
<dbReference type="EMBL" id="LSSK01001915">
    <property type="protein sequence ID" value="OMH78491.1"/>
    <property type="molecule type" value="Genomic_DNA"/>
</dbReference>
<proteinExistence type="predicted"/>
<feature type="domain" description="GSKIP" evidence="1">
    <location>
        <begin position="40"/>
        <end position="107"/>
    </location>
</feature>